<feature type="region of interest" description="Disordered" evidence="1">
    <location>
        <begin position="141"/>
        <end position="175"/>
    </location>
</feature>
<comment type="caution">
    <text evidence="2">The sequence shown here is derived from an EMBL/GenBank/DDBJ whole genome shotgun (WGS) entry which is preliminary data.</text>
</comment>
<dbReference type="InterPro" id="IPR009380">
    <property type="entry name" value="DUF1036"/>
</dbReference>
<reference evidence="2 3" key="1">
    <citation type="submission" date="2024-09" db="EMBL/GenBank/DDBJ databases">
        <authorList>
            <person name="Sun Q."/>
            <person name="Mori K."/>
        </authorList>
    </citation>
    <scope>NUCLEOTIDE SEQUENCE [LARGE SCALE GENOMIC DNA]</scope>
    <source>
        <strain evidence="2 3">TISTR 2452</strain>
    </source>
</reference>
<feature type="compositionally biased region" description="Basic residues" evidence="1">
    <location>
        <begin position="161"/>
        <end position="175"/>
    </location>
</feature>
<dbReference type="Proteomes" id="UP001589747">
    <property type="component" value="Unassembled WGS sequence"/>
</dbReference>
<gene>
    <name evidence="2" type="ORF">ACFFSY_00975</name>
</gene>
<evidence type="ECO:0000256" key="1">
    <source>
        <dbReference type="SAM" id="MobiDB-lite"/>
    </source>
</evidence>
<name>A0ABV5KI03_9BACL</name>
<dbReference type="EMBL" id="JBHMDO010000003">
    <property type="protein sequence ID" value="MFB9324510.1"/>
    <property type="molecule type" value="Genomic_DNA"/>
</dbReference>
<proteinExistence type="predicted"/>
<evidence type="ECO:0000313" key="3">
    <source>
        <dbReference type="Proteomes" id="UP001589747"/>
    </source>
</evidence>
<dbReference type="RefSeq" id="WP_377489645.1">
    <property type="nucleotide sequence ID" value="NZ_JBHMDO010000003.1"/>
</dbReference>
<evidence type="ECO:0000313" key="2">
    <source>
        <dbReference type="EMBL" id="MFB9324510.1"/>
    </source>
</evidence>
<protein>
    <submittedName>
        <fullName evidence="2">DUF1036 domain-containing protein</fullName>
    </submittedName>
</protein>
<dbReference type="Pfam" id="PF06282">
    <property type="entry name" value="DUF1036"/>
    <property type="match status" value="1"/>
</dbReference>
<accession>A0ABV5KI03</accession>
<sequence length="175" mass="19609">MGLRFRNNTKLTVYVAFAYYNEDCMGDSIPDKPWPNLYEAVGWYRVNPGQTVEVLTGGVNNRQFYFYAESVSRSLVWSGLNMINLPQNAFQLCGGAGYCDAPLCRRVGMRSIAVGNYSNYTINLVSSSSQRASKFRNVHTALPGRRPHAGRKSPPDPSRGRVVRPRTGRVSIPKR</sequence>
<keyword evidence="3" id="KW-1185">Reference proteome</keyword>
<organism evidence="2 3">
    <name type="scientific">Paenibacillus aurantiacus</name>
    <dbReference type="NCBI Taxonomy" id="1936118"/>
    <lineage>
        <taxon>Bacteria</taxon>
        <taxon>Bacillati</taxon>
        <taxon>Bacillota</taxon>
        <taxon>Bacilli</taxon>
        <taxon>Bacillales</taxon>
        <taxon>Paenibacillaceae</taxon>
        <taxon>Paenibacillus</taxon>
    </lineage>
</organism>